<evidence type="ECO:0000313" key="10">
    <source>
        <dbReference type="Proteomes" id="UP000196151"/>
    </source>
</evidence>
<proteinExistence type="predicted"/>
<evidence type="ECO:0000313" key="9">
    <source>
        <dbReference type="EMBL" id="WYJ94053.1"/>
    </source>
</evidence>
<comment type="subcellular location">
    <subcellularLocation>
        <location evidence="1">Cytoplasm</location>
    </subcellularLocation>
</comment>
<keyword evidence="6" id="KW-0418">Kinase</keyword>
<evidence type="ECO:0000256" key="6">
    <source>
        <dbReference type="ARBA" id="ARBA00022777"/>
    </source>
</evidence>
<dbReference type="Pfam" id="PF00358">
    <property type="entry name" value="PTS_EIIA_1"/>
    <property type="match status" value="1"/>
</dbReference>
<dbReference type="InterPro" id="IPR011055">
    <property type="entry name" value="Dup_hybrid_motif"/>
</dbReference>
<evidence type="ECO:0000256" key="3">
    <source>
        <dbReference type="ARBA" id="ARBA00022597"/>
    </source>
</evidence>
<organism evidence="8">
    <name type="scientific">Candidatus Enterococcus dunnyi</name>
    <dbReference type="NCBI Taxonomy" id="1834192"/>
    <lineage>
        <taxon>Bacteria</taxon>
        <taxon>Bacillati</taxon>
        <taxon>Bacillota</taxon>
        <taxon>Bacilli</taxon>
        <taxon>Lactobacillales</taxon>
        <taxon>Enterococcaceae</taxon>
        <taxon>Enterococcus</taxon>
    </lineage>
</organism>
<sequence>MRFFKKKKSLKAVAEGRLIPLEDVDDAVFSKKMMGPGFAITEHTGQVYAPVSGKILNIFPTLHAITLESRSGETILIHMGLDTVDLKGAPFSLLVAENGTISCGQKLAEMNLALLKNEAKDPVIIVVLPETDKGEIIKGKEHVSIEDDVFKL</sequence>
<gene>
    <name evidence="8" type="ORF">A5889_001523</name>
    <name evidence="9" type="ORF">A5889_001555</name>
</gene>
<keyword evidence="4" id="KW-0808">Transferase</keyword>
<dbReference type="OrthoDB" id="9769191at2"/>
<dbReference type="RefSeq" id="WP_087640657.1">
    <property type="nucleotide sequence ID" value="NZ_CP147246.1"/>
</dbReference>
<protein>
    <recommendedName>
        <fullName evidence="7">PTS EIIA type-1 domain-containing protein</fullName>
    </recommendedName>
</protein>
<dbReference type="Gene3D" id="2.70.70.10">
    <property type="entry name" value="Glucose Permease (Domain IIA)"/>
    <property type="match status" value="1"/>
</dbReference>
<dbReference type="PROSITE" id="PS00371">
    <property type="entry name" value="PTS_EIIA_TYPE_1_HIS"/>
    <property type="match status" value="1"/>
</dbReference>
<keyword evidence="3" id="KW-0762">Sugar transport</keyword>
<evidence type="ECO:0000256" key="5">
    <source>
        <dbReference type="ARBA" id="ARBA00022683"/>
    </source>
</evidence>
<dbReference type="NCBIfam" id="TIGR00830">
    <property type="entry name" value="PTBA"/>
    <property type="match status" value="1"/>
</dbReference>
<dbReference type="PROSITE" id="PS51093">
    <property type="entry name" value="PTS_EIIA_TYPE_1"/>
    <property type="match status" value="1"/>
</dbReference>
<reference evidence="9" key="2">
    <citation type="submission" date="2017-05" db="EMBL/GenBank/DDBJ databases">
        <authorList>
            <consortium name="The Broad Institute Genomics Platform"/>
            <consortium name="The Broad Institute Genomic Center for Infectious Diseases"/>
            <person name="Earl A."/>
            <person name="Manson A."/>
            <person name="Schwartman J."/>
            <person name="Gilmore M."/>
            <person name="Abouelleil A."/>
            <person name="Cao P."/>
            <person name="Chapman S."/>
            <person name="Cusick C."/>
            <person name="Shea T."/>
            <person name="Young S."/>
            <person name="Neafsey D."/>
            <person name="Nusbaum C."/>
            <person name="Birren B."/>
        </authorList>
    </citation>
    <scope>NUCLEOTIDE SEQUENCE</scope>
    <source>
        <strain evidence="9">9D6_DIV0238</strain>
    </source>
</reference>
<dbReference type="GO" id="GO:0016301">
    <property type="term" value="F:kinase activity"/>
    <property type="evidence" value="ECO:0007669"/>
    <property type="project" value="UniProtKB-KW"/>
</dbReference>
<dbReference type="GO" id="GO:0009401">
    <property type="term" value="P:phosphoenolpyruvate-dependent sugar phosphotransferase system"/>
    <property type="evidence" value="ECO:0007669"/>
    <property type="project" value="UniProtKB-KW"/>
</dbReference>
<keyword evidence="10" id="KW-1185">Reference proteome</keyword>
<reference evidence="9" key="3">
    <citation type="submission" date="2024-03" db="EMBL/GenBank/DDBJ databases">
        <title>The Genome Sequence of Enterococcus sp. DIV0238c.</title>
        <authorList>
            <consortium name="The Broad Institute Genomics Platform"/>
            <consortium name="The Broad Institute Microbial Omics Core"/>
            <consortium name="The Broad Institute Genomic Center for Infectious Diseases"/>
            <person name="Earl A."/>
            <person name="Manson A."/>
            <person name="Gilmore M."/>
            <person name="Schwartman J."/>
            <person name="Shea T."/>
            <person name="Abouelleil A."/>
            <person name="Cao P."/>
            <person name="Chapman S."/>
            <person name="Cusick C."/>
            <person name="Young S."/>
            <person name="Neafsey D."/>
            <person name="Nusbaum C."/>
            <person name="Birren B."/>
        </authorList>
    </citation>
    <scope>NUCLEOTIDE SEQUENCE</scope>
    <source>
        <strain evidence="9">9D6_DIV0238</strain>
    </source>
</reference>
<dbReference type="Proteomes" id="UP000196151">
    <property type="component" value="Chromosome"/>
</dbReference>
<feature type="domain" description="PTS EIIA type-1" evidence="7">
    <location>
        <begin position="26"/>
        <end position="130"/>
    </location>
</feature>
<accession>A0A200J6K8</accession>
<keyword evidence="5" id="KW-0598">Phosphotransferase system</keyword>
<name>A0A200J6K8_9ENTE</name>
<dbReference type="SUPFAM" id="SSF51261">
    <property type="entry name" value="Duplicated hybrid motif"/>
    <property type="match status" value="1"/>
</dbReference>
<dbReference type="AlphaFoldDB" id="A0A200J6K8"/>
<dbReference type="InterPro" id="IPR001127">
    <property type="entry name" value="PTS_EIIA_1_perm"/>
</dbReference>
<evidence type="ECO:0000256" key="4">
    <source>
        <dbReference type="ARBA" id="ARBA00022679"/>
    </source>
</evidence>
<dbReference type="PANTHER" id="PTHR45008">
    <property type="entry name" value="PTS SYSTEM GLUCOSE-SPECIFIC EIIA COMPONENT"/>
    <property type="match status" value="1"/>
</dbReference>
<dbReference type="PANTHER" id="PTHR45008:SF1">
    <property type="entry name" value="PTS SYSTEM GLUCOSE-SPECIFIC EIIA COMPONENT"/>
    <property type="match status" value="1"/>
</dbReference>
<dbReference type="EMBL" id="NIBQ01000002">
    <property type="protein sequence ID" value="OUZ32814.1"/>
    <property type="molecule type" value="Genomic_DNA"/>
</dbReference>
<dbReference type="GO" id="GO:0005737">
    <property type="term" value="C:cytoplasm"/>
    <property type="evidence" value="ECO:0007669"/>
    <property type="project" value="UniProtKB-SubCell"/>
</dbReference>
<evidence type="ECO:0000256" key="1">
    <source>
        <dbReference type="ARBA" id="ARBA00004496"/>
    </source>
</evidence>
<dbReference type="EMBL" id="CP147246">
    <property type="protein sequence ID" value="WYJ94053.1"/>
    <property type="molecule type" value="Genomic_DNA"/>
</dbReference>
<evidence type="ECO:0000256" key="2">
    <source>
        <dbReference type="ARBA" id="ARBA00022448"/>
    </source>
</evidence>
<dbReference type="InterPro" id="IPR050890">
    <property type="entry name" value="PTS_EIIA_component"/>
</dbReference>
<evidence type="ECO:0000313" key="8">
    <source>
        <dbReference type="EMBL" id="OUZ32814.1"/>
    </source>
</evidence>
<keyword evidence="2" id="KW-0813">Transport</keyword>
<reference evidence="8" key="1">
    <citation type="submission" date="2017-05" db="EMBL/GenBank/DDBJ databases">
        <title>The Genome Sequence of Enterococcus sp. 9D6_DIV0238.</title>
        <authorList>
            <consortium name="The Broad Institute Genomics Platform"/>
            <consortium name="The Broad Institute Genomic Center for Infectious Diseases"/>
            <person name="Earl A."/>
            <person name="Manson A."/>
            <person name="Schwartman J."/>
            <person name="Gilmore M."/>
            <person name="Abouelleil A."/>
            <person name="Cao P."/>
            <person name="Chapman S."/>
            <person name="Cusick C."/>
            <person name="Shea T."/>
            <person name="Young S."/>
            <person name="Neafsey D."/>
            <person name="Nusbaum C."/>
            <person name="Birren B."/>
        </authorList>
    </citation>
    <scope>NUCLEOTIDE SEQUENCE [LARGE SCALE GENOMIC DNA]</scope>
    <source>
        <strain evidence="8">9D6_DIV0238</strain>
    </source>
</reference>
<evidence type="ECO:0000259" key="7">
    <source>
        <dbReference type="PROSITE" id="PS51093"/>
    </source>
</evidence>